<evidence type="ECO:0000256" key="1">
    <source>
        <dbReference type="ARBA" id="ARBA00022723"/>
    </source>
</evidence>
<dbReference type="Proteomes" id="UP001153709">
    <property type="component" value="Chromosome 5"/>
</dbReference>
<dbReference type="CDD" id="cd20815">
    <property type="entry name" value="C1_p190RhoGEF-like"/>
    <property type="match status" value="1"/>
</dbReference>
<dbReference type="InterPro" id="IPR035899">
    <property type="entry name" value="DBL_dom_sf"/>
</dbReference>
<name>A0A9P0DXR6_DIABA</name>
<dbReference type="OrthoDB" id="28045at2759"/>
<dbReference type="PANTHER" id="PTHR13944">
    <property type="entry name" value="AGAP007712-PA"/>
    <property type="match status" value="1"/>
</dbReference>
<keyword evidence="2" id="KW-0862">Zinc</keyword>
<reference evidence="5" key="1">
    <citation type="submission" date="2022-01" db="EMBL/GenBank/DDBJ databases">
        <authorList>
            <person name="King R."/>
        </authorList>
    </citation>
    <scope>NUCLEOTIDE SEQUENCE</scope>
</reference>
<dbReference type="GO" id="GO:0046872">
    <property type="term" value="F:metal ion binding"/>
    <property type="evidence" value="ECO:0007669"/>
    <property type="project" value="UniProtKB-KW"/>
</dbReference>
<dbReference type="Gene3D" id="1.20.900.10">
    <property type="entry name" value="Dbl homology (DH) domain"/>
    <property type="match status" value="1"/>
</dbReference>
<dbReference type="EMBL" id="OU898280">
    <property type="protein sequence ID" value="CAH1279582.1"/>
    <property type="molecule type" value="Genomic_DNA"/>
</dbReference>
<dbReference type="GO" id="GO:0035023">
    <property type="term" value="P:regulation of Rho protein signal transduction"/>
    <property type="evidence" value="ECO:0007669"/>
    <property type="project" value="TreeGrafter"/>
</dbReference>
<protein>
    <recommendedName>
        <fullName evidence="4">Phorbol-ester/DAG-type domain-containing protein</fullName>
    </recommendedName>
</protein>
<keyword evidence="6" id="KW-1185">Reference proteome</keyword>
<feature type="region of interest" description="Disordered" evidence="3">
    <location>
        <begin position="81"/>
        <end position="119"/>
    </location>
</feature>
<feature type="non-terminal residue" evidence="5">
    <location>
        <position position="1"/>
    </location>
</feature>
<dbReference type="AlphaFoldDB" id="A0A9P0DXR6"/>
<evidence type="ECO:0000256" key="3">
    <source>
        <dbReference type="SAM" id="MobiDB-lite"/>
    </source>
</evidence>
<dbReference type="PANTHER" id="PTHR13944:SF21">
    <property type="entry name" value="CYSTS, ISOFORM C"/>
    <property type="match status" value="1"/>
</dbReference>
<dbReference type="PROSITE" id="PS50081">
    <property type="entry name" value="ZF_DAG_PE_2"/>
    <property type="match status" value="1"/>
</dbReference>
<evidence type="ECO:0000313" key="5">
    <source>
        <dbReference type="EMBL" id="CAH1279582.1"/>
    </source>
</evidence>
<dbReference type="SMART" id="SM00109">
    <property type="entry name" value="C1"/>
    <property type="match status" value="1"/>
</dbReference>
<dbReference type="Gene3D" id="3.30.60.20">
    <property type="match status" value="1"/>
</dbReference>
<feature type="compositionally biased region" description="Polar residues" evidence="3">
    <location>
        <begin position="81"/>
        <end position="98"/>
    </location>
</feature>
<keyword evidence="1" id="KW-0479">Metal-binding</keyword>
<dbReference type="InterPro" id="IPR002219">
    <property type="entry name" value="PKC_DAG/PE"/>
</dbReference>
<dbReference type="SUPFAM" id="SSF48065">
    <property type="entry name" value="DBL homology domain (DH-domain)"/>
    <property type="match status" value="1"/>
</dbReference>
<dbReference type="InterPro" id="IPR051632">
    <property type="entry name" value="Rho_GEF"/>
</dbReference>
<feature type="compositionally biased region" description="Basic and acidic residues" evidence="3">
    <location>
        <begin position="102"/>
        <end position="113"/>
    </location>
</feature>
<accession>A0A9P0DXR6</accession>
<feature type="domain" description="Phorbol-ester/DAG-type" evidence="4">
    <location>
        <begin position="7"/>
        <end position="55"/>
    </location>
</feature>
<sequence length="268" mass="30033">DKSKKLSHQWVSACYGTSQICDVCSKLLSNKPALYCECCGTSVHQNTCKDNIQECIKIKNAKSTSKLSGFAVPLTNAKNSISKRGSASVPSNQSTPASQILYDDKDSGSHGQHDAASYPDDVPIIPLEFLSDSPLTAADLCSDFTLGLHEAEPDSWSPYVGKDISRKLKEKEVKRQEHVYEFILTEKHHCMTLLVMQKLIELFDCSKCPEFAGGVSESDFEWDRIVRLREAGLSIREVSERPKRSLRRILQYRATRSPIKTFGSRRQI</sequence>
<dbReference type="InterPro" id="IPR046349">
    <property type="entry name" value="C1-like_sf"/>
</dbReference>
<evidence type="ECO:0000259" key="4">
    <source>
        <dbReference type="PROSITE" id="PS50081"/>
    </source>
</evidence>
<evidence type="ECO:0000313" key="6">
    <source>
        <dbReference type="Proteomes" id="UP001153709"/>
    </source>
</evidence>
<proteinExistence type="predicted"/>
<organism evidence="5 6">
    <name type="scientific">Diabrotica balteata</name>
    <name type="common">Banded cucumber beetle</name>
    <dbReference type="NCBI Taxonomy" id="107213"/>
    <lineage>
        <taxon>Eukaryota</taxon>
        <taxon>Metazoa</taxon>
        <taxon>Ecdysozoa</taxon>
        <taxon>Arthropoda</taxon>
        <taxon>Hexapoda</taxon>
        <taxon>Insecta</taxon>
        <taxon>Pterygota</taxon>
        <taxon>Neoptera</taxon>
        <taxon>Endopterygota</taxon>
        <taxon>Coleoptera</taxon>
        <taxon>Polyphaga</taxon>
        <taxon>Cucujiformia</taxon>
        <taxon>Chrysomeloidea</taxon>
        <taxon>Chrysomelidae</taxon>
        <taxon>Galerucinae</taxon>
        <taxon>Diabroticina</taxon>
        <taxon>Diabroticites</taxon>
        <taxon>Diabrotica</taxon>
    </lineage>
</organism>
<evidence type="ECO:0000256" key="2">
    <source>
        <dbReference type="ARBA" id="ARBA00022833"/>
    </source>
</evidence>
<dbReference type="SUPFAM" id="SSF57889">
    <property type="entry name" value="Cysteine-rich domain"/>
    <property type="match status" value="1"/>
</dbReference>
<gene>
    <name evidence="5" type="ORF">DIABBA_LOCUS7593</name>
</gene>